<evidence type="ECO:0000256" key="3">
    <source>
        <dbReference type="ARBA" id="ARBA00023274"/>
    </source>
</evidence>
<name>A0A955I956_9BACT</name>
<feature type="region of interest" description="Disordered" evidence="5">
    <location>
        <begin position="52"/>
        <end position="72"/>
    </location>
</feature>
<organism evidence="6 7">
    <name type="scientific">Candidatus Dojkabacteria bacterium</name>
    <dbReference type="NCBI Taxonomy" id="2099670"/>
    <lineage>
        <taxon>Bacteria</taxon>
        <taxon>Candidatus Dojkabacteria</taxon>
    </lineage>
</organism>
<dbReference type="Proteomes" id="UP000745577">
    <property type="component" value="Unassembled WGS sequence"/>
</dbReference>
<gene>
    <name evidence="6" type="ORF">KC675_03240</name>
</gene>
<evidence type="ECO:0000256" key="4">
    <source>
        <dbReference type="ARBA" id="ARBA00035135"/>
    </source>
</evidence>
<dbReference type="GO" id="GO:0005840">
    <property type="term" value="C:ribosome"/>
    <property type="evidence" value="ECO:0007669"/>
    <property type="project" value="UniProtKB-KW"/>
</dbReference>
<sequence>MSVIVHDQMSVEQALKMLWREANRENIPNEILKNRYRIKPTSEVHEKNKVWAKMKRRRRAAKRRMAKKGKIA</sequence>
<dbReference type="Pfam" id="PF01165">
    <property type="entry name" value="Ribosomal_S21"/>
    <property type="match status" value="1"/>
</dbReference>
<evidence type="ECO:0000256" key="1">
    <source>
        <dbReference type="ARBA" id="ARBA00006640"/>
    </source>
</evidence>
<keyword evidence="2 6" id="KW-0689">Ribosomal protein</keyword>
<evidence type="ECO:0000256" key="2">
    <source>
        <dbReference type="ARBA" id="ARBA00022980"/>
    </source>
</evidence>
<keyword evidence="3" id="KW-0687">Ribonucleoprotein</keyword>
<comment type="similarity">
    <text evidence="1">Belongs to the bacterial ribosomal protein bS21 family.</text>
</comment>
<dbReference type="EMBL" id="JAGQLL010000034">
    <property type="protein sequence ID" value="MCA9380169.1"/>
    <property type="molecule type" value="Genomic_DNA"/>
</dbReference>
<evidence type="ECO:0000313" key="6">
    <source>
        <dbReference type="EMBL" id="MCA9380169.1"/>
    </source>
</evidence>
<evidence type="ECO:0000256" key="5">
    <source>
        <dbReference type="SAM" id="MobiDB-lite"/>
    </source>
</evidence>
<proteinExistence type="inferred from homology"/>
<reference evidence="6" key="2">
    <citation type="journal article" date="2021" name="Microbiome">
        <title>Successional dynamics and alternative stable states in a saline activated sludge microbial community over 9 years.</title>
        <authorList>
            <person name="Wang Y."/>
            <person name="Ye J."/>
            <person name="Ju F."/>
            <person name="Liu L."/>
            <person name="Boyd J.A."/>
            <person name="Deng Y."/>
            <person name="Parks D.H."/>
            <person name="Jiang X."/>
            <person name="Yin X."/>
            <person name="Woodcroft B.J."/>
            <person name="Tyson G.W."/>
            <person name="Hugenholtz P."/>
            <person name="Polz M.F."/>
            <person name="Zhang T."/>
        </authorList>
    </citation>
    <scope>NUCLEOTIDE SEQUENCE</scope>
    <source>
        <strain evidence="6">HKST-UBA15</strain>
    </source>
</reference>
<dbReference type="InterPro" id="IPR001911">
    <property type="entry name" value="Ribosomal_bS21"/>
</dbReference>
<reference evidence="6" key="1">
    <citation type="submission" date="2020-04" db="EMBL/GenBank/DDBJ databases">
        <authorList>
            <person name="Zhang T."/>
        </authorList>
    </citation>
    <scope>NUCLEOTIDE SEQUENCE</scope>
    <source>
        <strain evidence="6">HKST-UBA15</strain>
    </source>
</reference>
<protein>
    <recommendedName>
        <fullName evidence="4">Small ribosomal subunit protein bS21</fullName>
    </recommendedName>
</protein>
<dbReference type="AlphaFoldDB" id="A0A955I956"/>
<accession>A0A955I956</accession>
<evidence type="ECO:0000313" key="7">
    <source>
        <dbReference type="Proteomes" id="UP000745577"/>
    </source>
</evidence>
<comment type="caution">
    <text evidence="6">The sequence shown here is derived from an EMBL/GenBank/DDBJ whole genome shotgun (WGS) entry which is preliminary data.</text>
</comment>